<protein>
    <submittedName>
        <fullName evidence="2">Glucose-1-phosphate thymidylyltransferase</fullName>
    </submittedName>
</protein>
<dbReference type="Proteomes" id="UP000199559">
    <property type="component" value="Unassembled WGS sequence"/>
</dbReference>
<sequence>MKIIVPMAGRGSRLRPHSLTVPKPLIPVAGQPIVHRLVKDIAKVLNQPITEIAFVLGDPAWFGEDVVASLKALATGLGAKASIYRQDQPLGTGHAIMCAKDSLSGPAVIAYADTLIRADFNLDPDADAVIWAKQVEQPEAYGVVKLNDQKEIIELVEKPEQFVSDLAVIGIYYFKEVSQLKDQLQIVLDNNIIHGGEYQINDGIKGMMAEGKVFKTGVVSEWMDCGNKAITLETNQRMLGFLKADGEEQLIASTVNNTNSTIIEPCYIGENVVLKNTTIGPFVSVGNNCVIEDSTVKNSLIQNHTTIKNANLDEAMIGNHVKFDGKFTKISIGDYSVLES</sequence>
<dbReference type="GO" id="GO:0016740">
    <property type="term" value="F:transferase activity"/>
    <property type="evidence" value="ECO:0007669"/>
    <property type="project" value="UniProtKB-KW"/>
</dbReference>
<evidence type="ECO:0000259" key="1">
    <source>
        <dbReference type="Pfam" id="PF00483"/>
    </source>
</evidence>
<keyword evidence="3" id="KW-1185">Reference proteome</keyword>
<dbReference type="AlphaFoldDB" id="A0A1I3JTG0"/>
<accession>A0A1I3JTG0</accession>
<dbReference type="SUPFAM" id="SSF53448">
    <property type="entry name" value="Nucleotide-diphospho-sugar transferases"/>
    <property type="match status" value="1"/>
</dbReference>
<dbReference type="CDD" id="cd04181">
    <property type="entry name" value="NTP_transferase"/>
    <property type="match status" value="1"/>
</dbReference>
<evidence type="ECO:0000313" key="2">
    <source>
        <dbReference type="EMBL" id="SFI63474.1"/>
    </source>
</evidence>
<evidence type="ECO:0000313" key="3">
    <source>
        <dbReference type="Proteomes" id="UP000199559"/>
    </source>
</evidence>
<reference evidence="3" key="1">
    <citation type="submission" date="2016-10" db="EMBL/GenBank/DDBJ databases">
        <authorList>
            <person name="Varghese N."/>
            <person name="Submissions S."/>
        </authorList>
    </citation>
    <scope>NUCLEOTIDE SEQUENCE [LARGE SCALE GENOMIC DNA]</scope>
    <source>
        <strain evidence="3">DSM 28881</strain>
    </source>
</reference>
<gene>
    <name evidence="2" type="ORF">SAMN05443431_101543</name>
</gene>
<dbReference type="Gene3D" id="3.90.550.10">
    <property type="entry name" value="Spore Coat Polysaccharide Biosynthesis Protein SpsA, Chain A"/>
    <property type="match status" value="1"/>
</dbReference>
<dbReference type="InterPro" id="IPR029044">
    <property type="entry name" value="Nucleotide-diphossugar_trans"/>
</dbReference>
<dbReference type="Pfam" id="PF00483">
    <property type="entry name" value="NTP_transferase"/>
    <property type="match status" value="1"/>
</dbReference>
<feature type="domain" description="Nucleotidyl transferase" evidence="1">
    <location>
        <begin position="7"/>
        <end position="236"/>
    </location>
</feature>
<dbReference type="RefSeq" id="WP_090837254.1">
    <property type="nucleotide sequence ID" value="NZ_CANKYB010000007.1"/>
</dbReference>
<dbReference type="InterPro" id="IPR005835">
    <property type="entry name" value="NTP_transferase_dom"/>
</dbReference>
<dbReference type="InterPro" id="IPR050486">
    <property type="entry name" value="Mannose-1P_guanyltransferase"/>
</dbReference>
<dbReference type="STRING" id="1144750.SAMN05443431_101543"/>
<organism evidence="2 3">
    <name type="scientific">Olleya namhaensis</name>
    <dbReference type="NCBI Taxonomy" id="1144750"/>
    <lineage>
        <taxon>Bacteria</taxon>
        <taxon>Pseudomonadati</taxon>
        <taxon>Bacteroidota</taxon>
        <taxon>Flavobacteriia</taxon>
        <taxon>Flavobacteriales</taxon>
        <taxon>Flavobacteriaceae</taxon>
    </lineage>
</organism>
<dbReference type="PANTHER" id="PTHR22572">
    <property type="entry name" value="SUGAR-1-PHOSPHATE GUANYL TRANSFERASE"/>
    <property type="match status" value="1"/>
</dbReference>
<name>A0A1I3JTG0_9FLAO</name>
<dbReference type="Gene3D" id="2.160.10.10">
    <property type="entry name" value="Hexapeptide repeat proteins"/>
    <property type="match status" value="1"/>
</dbReference>
<proteinExistence type="predicted"/>
<dbReference type="EMBL" id="FORM01000001">
    <property type="protein sequence ID" value="SFI63474.1"/>
    <property type="molecule type" value="Genomic_DNA"/>
</dbReference>
<keyword evidence="2" id="KW-0808">Transferase</keyword>